<keyword evidence="2" id="KW-1185">Reference proteome</keyword>
<sequence>MHYDTRLGPASKPGCTEFASASQANNIGWDDLWEEIADEVTIQWLCYKDPVSLTWEFEKKPRRSYLNLEDRCKL</sequence>
<dbReference type="Proteomes" id="UP001303046">
    <property type="component" value="Unassembled WGS sequence"/>
</dbReference>
<protein>
    <submittedName>
        <fullName evidence="1">Uncharacterized protein</fullName>
    </submittedName>
</protein>
<evidence type="ECO:0000313" key="1">
    <source>
        <dbReference type="EMBL" id="KAK6745321.1"/>
    </source>
</evidence>
<dbReference type="EMBL" id="JAVFWL010000003">
    <property type="protein sequence ID" value="KAK6745321.1"/>
    <property type="molecule type" value="Genomic_DNA"/>
</dbReference>
<gene>
    <name evidence="1" type="primary">Necator_chrIII.g12585</name>
    <name evidence="1" type="ORF">RB195_011818</name>
</gene>
<comment type="caution">
    <text evidence="1">The sequence shown here is derived from an EMBL/GenBank/DDBJ whole genome shotgun (WGS) entry which is preliminary data.</text>
</comment>
<proteinExistence type="predicted"/>
<organism evidence="1 2">
    <name type="scientific">Necator americanus</name>
    <name type="common">Human hookworm</name>
    <dbReference type="NCBI Taxonomy" id="51031"/>
    <lineage>
        <taxon>Eukaryota</taxon>
        <taxon>Metazoa</taxon>
        <taxon>Ecdysozoa</taxon>
        <taxon>Nematoda</taxon>
        <taxon>Chromadorea</taxon>
        <taxon>Rhabditida</taxon>
        <taxon>Rhabditina</taxon>
        <taxon>Rhabditomorpha</taxon>
        <taxon>Strongyloidea</taxon>
        <taxon>Ancylostomatidae</taxon>
        <taxon>Bunostominae</taxon>
        <taxon>Necator</taxon>
    </lineage>
</organism>
<accession>A0ABR1D5G4</accession>
<name>A0ABR1D5G4_NECAM</name>
<evidence type="ECO:0000313" key="2">
    <source>
        <dbReference type="Proteomes" id="UP001303046"/>
    </source>
</evidence>
<reference evidence="1 2" key="1">
    <citation type="submission" date="2023-08" db="EMBL/GenBank/DDBJ databases">
        <title>A Necator americanus chromosomal reference genome.</title>
        <authorList>
            <person name="Ilik V."/>
            <person name="Petrzelkova K.J."/>
            <person name="Pardy F."/>
            <person name="Fuh T."/>
            <person name="Niatou-Singa F.S."/>
            <person name="Gouil Q."/>
            <person name="Baker L."/>
            <person name="Ritchie M.E."/>
            <person name="Jex A.R."/>
            <person name="Gazzola D."/>
            <person name="Li H."/>
            <person name="Toshio Fujiwara R."/>
            <person name="Zhan B."/>
            <person name="Aroian R.V."/>
            <person name="Pafco B."/>
            <person name="Schwarz E.M."/>
        </authorList>
    </citation>
    <scope>NUCLEOTIDE SEQUENCE [LARGE SCALE GENOMIC DNA]</scope>
    <source>
        <strain evidence="1 2">Aroian</strain>
        <tissue evidence="1">Whole animal</tissue>
    </source>
</reference>